<organism evidence="1 2">
    <name type="scientific">Gordonia tangerina</name>
    <dbReference type="NCBI Taxonomy" id="2911060"/>
    <lineage>
        <taxon>Bacteria</taxon>
        <taxon>Bacillati</taxon>
        <taxon>Actinomycetota</taxon>
        <taxon>Actinomycetes</taxon>
        <taxon>Mycobacteriales</taxon>
        <taxon>Gordoniaceae</taxon>
        <taxon>Gordonia</taxon>
    </lineage>
</organism>
<comment type="caution">
    <text evidence="1">The sequence shown here is derived from an EMBL/GenBank/DDBJ whole genome shotgun (WGS) entry which is preliminary data.</text>
</comment>
<sequence>MPGLRAVLIAGTAGAFATNAIPHLAHAVTGKPFPTPFADPPGVGDSSPALNLVWASMNAAAATGLLYTGRARLSDPTFIGVAGTSAVISAVALRRYFAQARTTGNAGGNNRP</sequence>
<dbReference type="EMBL" id="JAKGCU010000039">
    <property type="protein sequence ID" value="MCF3941336.1"/>
    <property type="molecule type" value="Genomic_DNA"/>
</dbReference>
<gene>
    <name evidence="1" type="ORF">L1892_23485</name>
</gene>
<evidence type="ECO:0000313" key="1">
    <source>
        <dbReference type="EMBL" id="MCF3941336.1"/>
    </source>
</evidence>
<accession>A0ABS9DQD6</accession>
<evidence type="ECO:0000313" key="2">
    <source>
        <dbReference type="Proteomes" id="UP001108089"/>
    </source>
</evidence>
<name>A0ABS9DQD6_9ACTN</name>
<reference evidence="1" key="1">
    <citation type="submission" date="2022-01" db="EMBL/GenBank/DDBJ databases">
        <title>Gordonia xiamenensis sp. nov., isolated from surface seawater in Xiamen.</title>
        <authorList>
            <person name="He Y.F."/>
        </authorList>
    </citation>
    <scope>NUCLEOTIDE SEQUENCE</scope>
    <source>
        <strain evidence="1">GW1C4-4</strain>
    </source>
</reference>
<keyword evidence="2" id="KW-1185">Reference proteome</keyword>
<proteinExistence type="predicted"/>
<protein>
    <submittedName>
        <fullName evidence="1">Uncharacterized protein</fullName>
    </submittedName>
</protein>
<dbReference type="RefSeq" id="WP_235726215.1">
    <property type="nucleotide sequence ID" value="NZ_JAKGCU010000039.1"/>
</dbReference>
<dbReference type="Proteomes" id="UP001108089">
    <property type="component" value="Unassembled WGS sequence"/>
</dbReference>